<proteinExistence type="predicted"/>
<comment type="caution">
    <text evidence="1">The sequence shown here is derived from an EMBL/GenBank/DDBJ whole genome shotgun (WGS) entry which is preliminary data.</text>
</comment>
<evidence type="ECO:0000313" key="2">
    <source>
        <dbReference type="Proteomes" id="UP000612362"/>
    </source>
</evidence>
<dbReference type="EMBL" id="BNJF01000010">
    <property type="protein sequence ID" value="GHO50944.1"/>
    <property type="molecule type" value="Genomic_DNA"/>
</dbReference>
<dbReference type="AlphaFoldDB" id="A0A8J3IFG6"/>
<reference evidence="1" key="1">
    <citation type="submission" date="2020-10" db="EMBL/GenBank/DDBJ databases">
        <title>Taxonomic study of unclassified bacteria belonging to the class Ktedonobacteria.</title>
        <authorList>
            <person name="Yabe S."/>
            <person name="Wang C.M."/>
            <person name="Zheng Y."/>
            <person name="Sakai Y."/>
            <person name="Cavaletti L."/>
            <person name="Monciardini P."/>
            <person name="Donadio S."/>
        </authorList>
    </citation>
    <scope>NUCLEOTIDE SEQUENCE</scope>
    <source>
        <strain evidence="1">SOSP1-1</strain>
    </source>
</reference>
<protein>
    <submittedName>
        <fullName evidence="1">Uncharacterized protein</fullName>
    </submittedName>
</protein>
<gene>
    <name evidence="1" type="ORF">KSX_91070</name>
</gene>
<keyword evidence="2" id="KW-1185">Reference proteome</keyword>
<evidence type="ECO:0000313" key="1">
    <source>
        <dbReference type="EMBL" id="GHO50944.1"/>
    </source>
</evidence>
<accession>A0A8J3IFG6</accession>
<name>A0A8J3IFG6_9CHLR</name>
<organism evidence="1 2">
    <name type="scientific">Ktedonospora formicarum</name>
    <dbReference type="NCBI Taxonomy" id="2778364"/>
    <lineage>
        <taxon>Bacteria</taxon>
        <taxon>Bacillati</taxon>
        <taxon>Chloroflexota</taxon>
        <taxon>Ktedonobacteria</taxon>
        <taxon>Ktedonobacterales</taxon>
        <taxon>Ktedonobacteraceae</taxon>
        <taxon>Ktedonospora</taxon>
    </lineage>
</organism>
<sequence>MKWLARRQAEGQLLEADRRRLRLAEEYFVLALRYGTHGRNAMDGELDWLDMQASTLAGQFHPLEQAELFERCAELRFERDLREVKATPYPQHQKELKPLALGYYKLYLDIAAILRRIA</sequence>
<dbReference type="Proteomes" id="UP000612362">
    <property type="component" value="Unassembled WGS sequence"/>
</dbReference>